<evidence type="ECO:0000256" key="7">
    <source>
        <dbReference type="ARBA" id="ARBA00023139"/>
    </source>
</evidence>
<organism evidence="12 13">
    <name type="scientific">Anaerotruncus massiliensis</name>
    <name type="common">ex Liu et al. 2021</name>
    <dbReference type="NCBI Taxonomy" id="2321404"/>
    <lineage>
        <taxon>Bacteria</taxon>
        <taxon>Bacillati</taxon>
        <taxon>Bacillota</taxon>
        <taxon>Clostridia</taxon>
        <taxon>Eubacteriales</taxon>
        <taxon>Oscillospiraceae</taxon>
        <taxon>Anaerotruncus</taxon>
    </lineage>
</organism>
<evidence type="ECO:0000256" key="3">
    <source>
        <dbReference type="ARBA" id="ARBA00008725"/>
    </source>
</evidence>
<reference evidence="12 13" key="1">
    <citation type="submission" date="2018-10" db="EMBL/GenBank/DDBJ databases">
        <title>Anaerotruncus faecis sp. nov., isolated from human feces.</title>
        <authorList>
            <person name="Wang Y.-J."/>
        </authorList>
    </citation>
    <scope>NUCLEOTIDE SEQUENCE [LARGE SCALE GENOMIC DNA]</scope>
    <source>
        <strain evidence="12 13">22A2-44</strain>
    </source>
</reference>
<keyword evidence="13" id="KW-1185">Reference proteome</keyword>
<dbReference type="InterPro" id="IPR024370">
    <property type="entry name" value="PBP_domain"/>
</dbReference>
<comment type="subunit">
    <text evidence="4">The complex is composed of two ATP-binding proteins (PstB), two transmembrane proteins (PstC and PstA) and a solute-binding protein (PstS).</text>
</comment>
<name>A0A498CZ47_9FIRM</name>
<dbReference type="SUPFAM" id="SSF53850">
    <property type="entry name" value="Periplasmic binding protein-like II"/>
    <property type="match status" value="2"/>
</dbReference>
<dbReference type="InterPro" id="IPR050811">
    <property type="entry name" value="Phosphate_ABC_transporter"/>
</dbReference>
<evidence type="ECO:0000256" key="9">
    <source>
        <dbReference type="SAM" id="MobiDB-lite"/>
    </source>
</evidence>
<comment type="function">
    <text evidence="1">Part of the ABC transporter complex PstSACB involved in phosphate import.</text>
</comment>
<comment type="caution">
    <text evidence="12">The sequence shown here is derived from an EMBL/GenBank/DDBJ whole genome shotgun (WGS) entry which is preliminary data.</text>
</comment>
<dbReference type="Pfam" id="PF12849">
    <property type="entry name" value="PBP_like_2"/>
    <property type="match status" value="2"/>
</dbReference>
<keyword evidence="6 10" id="KW-0732">Signal</keyword>
<evidence type="ECO:0000313" key="13">
    <source>
        <dbReference type="Proteomes" id="UP000276301"/>
    </source>
</evidence>
<feature type="region of interest" description="Disordered" evidence="9">
    <location>
        <begin position="24"/>
        <end position="70"/>
    </location>
</feature>
<dbReference type="EMBL" id="RCHT01000008">
    <property type="protein sequence ID" value="RLL11648.1"/>
    <property type="molecule type" value="Genomic_DNA"/>
</dbReference>
<evidence type="ECO:0000256" key="4">
    <source>
        <dbReference type="ARBA" id="ARBA00011529"/>
    </source>
</evidence>
<evidence type="ECO:0000256" key="5">
    <source>
        <dbReference type="ARBA" id="ARBA00022592"/>
    </source>
</evidence>
<dbReference type="Gene3D" id="3.40.190.10">
    <property type="entry name" value="Periplasmic binding protein-like II"/>
    <property type="match status" value="2"/>
</dbReference>
<dbReference type="GO" id="GO:0006817">
    <property type="term" value="P:phosphate ion transport"/>
    <property type="evidence" value="ECO:0007669"/>
    <property type="project" value="UniProtKB-KW"/>
</dbReference>
<evidence type="ECO:0000256" key="1">
    <source>
        <dbReference type="ARBA" id="ARBA00002841"/>
    </source>
</evidence>
<feature type="domain" description="PBP" evidence="11">
    <location>
        <begin position="58"/>
        <end position="181"/>
    </location>
</feature>
<proteinExistence type="inferred from homology"/>
<evidence type="ECO:0000259" key="11">
    <source>
        <dbReference type="Pfam" id="PF12849"/>
    </source>
</evidence>
<keyword evidence="7" id="KW-0564">Palmitate</keyword>
<comment type="subcellular location">
    <subcellularLocation>
        <location evidence="2">Cell membrane</location>
        <topology evidence="2">Lipid-anchor</topology>
    </subcellularLocation>
</comment>
<keyword evidence="5" id="KW-0813">Transport</keyword>
<feature type="chain" id="PRO_5038678158" evidence="10">
    <location>
        <begin position="20"/>
        <end position="318"/>
    </location>
</feature>
<keyword evidence="8" id="KW-0449">Lipoprotein</keyword>
<evidence type="ECO:0000256" key="6">
    <source>
        <dbReference type="ARBA" id="ARBA00022729"/>
    </source>
</evidence>
<protein>
    <submittedName>
        <fullName evidence="12">Phosphate ABC transporter substrate-binding protein</fullName>
    </submittedName>
</protein>
<evidence type="ECO:0000256" key="10">
    <source>
        <dbReference type="SAM" id="SignalP"/>
    </source>
</evidence>
<dbReference type="PANTHER" id="PTHR30570:SF1">
    <property type="entry name" value="PHOSPHATE-BINDING PROTEIN PSTS"/>
    <property type="match status" value="1"/>
</dbReference>
<feature type="compositionally biased region" description="Low complexity" evidence="9">
    <location>
        <begin position="24"/>
        <end position="59"/>
    </location>
</feature>
<comment type="similarity">
    <text evidence="3">Belongs to the PstS family.</text>
</comment>
<sequence length="318" mass="31874">MKKILAIALASLMMLSALAGCSSAPAGEPAAPDAAAPASGTQASEAAPSEAPASDFDASNPISVISREPGSGTRGAFIELFGIEEKGEDGTKVDRTTEEATIANQTNVVMTTVAGDPYAIGYISLGSLNDTVKAVKIDGAEATAANVASGVYKVARPFNIAVKGEASGVTKDFLDFIMSAEGQQIIEDNGYIKAAADAAAYAGGKPEGKIVVAGSSSVSPVMEKLKEAYTALNPAAVIEIQTSDSTSGMTAAMDGTCDIGMASRELKDEEAAALSATVIANDGIAVVVAPGNPVGDLTSAQVKEIFTGAATTWSAVAG</sequence>
<evidence type="ECO:0000256" key="2">
    <source>
        <dbReference type="ARBA" id="ARBA00004193"/>
    </source>
</evidence>
<dbReference type="GO" id="GO:0005886">
    <property type="term" value="C:plasma membrane"/>
    <property type="evidence" value="ECO:0007669"/>
    <property type="project" value="UniProtKB-SubCell"/>
</dbReference>
<dbReference type="Proteomes" id="UP000276301">
    <property type="component" value="Unassembled WGS sequence"/>
</dbReference>
<evidence type="ECO:0000256" key="8">
    <source>
        <dbReference type="ARBA" id="ARBA00023288"/>
    </source>
</evidence>
<dbReference type="AlphaFoldDB" id="A0A498CZ47"/>
<dbReference type="PANTHER" id="PTHR30570">
    <property type="entry name" value="PERIPLASMIC PHOSPHATE BINDING COMPONENT OF PHOSPHATE ABC TRANSPORTER"/>
    <property type="match status" value="1"/>
</dbReference>
<evidence type="ECO:0000313" key="12">
    <source>
        <dbReference type="EMBL" id="RLL11648.1"/>
    </source>
</evidence>
<dbReference type="RefSeq" id="WP_121586743.1">
    <property type="nucleotide sequence ID" value="NZ_RCHT01000008.1"/>
</dbReference>
<keyword evidence="5" id="KW-0592">Phosphate transport</keyword>
<gene>
    <name evidence="12" type="ORF">D4A47_07035</name>
</gene>
<dbReference type="PROSITE" id="PS51257">
    <property type="entry name" value="PROKAR_LIPOPROTEIN"/>
    <property type="match status" value="1"/>
</dbReference>
<feature type="signal peptide" evidence="10">
    <location>
        <begin position="1"/>
        <end position="19"/>
    </location>
</feature>
<feature type="domain" description="PBP" evidence="11">
    <location>
        <begin position="200"/>
        <end position="315"/>
    </location>
</feature>
<accession>A0A498CZ47</accession>